<dbReference type="SMART" id="SM00507">
    <property type="entry name" value="HNHc"/>
    <property type="match status" value="1"/>
</dbReference>
<dbReference type="InterPro" id="IPR029471">
    <property type="entry name" value="HNH_5"/>
</dbReference>
<dbReference type="RefSeq" id="WP_132527043.1">
    <property type="nucleotide sequence ID" value="NZ_SMFV01000004.1"/>
</dbReference>
<dbReference type="InterPro" id="IPR052892">
    <property type="entry name" value="NA-targeting_endonuclease"/>
</dbReference>
<dbReference type="Gene3D" id="1.10.30.50">
    <property type="match status" value="1"/>
</dbReference>
<evidence type="ECO:0000259" key="1">
    <source>
        <dbReference type="SMART" id="SM00507"/>
    </source>
</evidence>
<protein>
    <submittedName>
        <fullName evidence="2">HNH endonuclease</fullName>
    </submittedName>
</protein>
<evidence type="ECO:0000313" key="2">
    <source>
        <dbReference type="EMBL" id="TCK04008.1"/>
    </source>
</evidence>
<gene>
    <name evidence="2" type="ORF">CLV27_1325</name>
</gene>
<dbReference type="EMBL" id="SMFV01000004">
    <property type="protein sequence ID" value="TCK04008.1"/>
    <property type="molecule type" value="Genomic_DNA"/>
</dbReference>
<keyword evidence="2" id="KW-0255">Endonuclease</keyword>
<sequence length="179" mass="20526">MVLYPTLVLDKTYLPITIFSHKKAFLLDYLNRCEVLEYYSSITISSPRLEYPAPLVIRIPVLMRHWQTTSPTRRAVFIRDNFICAYCGKVVKDSEATIDHIVPKSKGGKWEWENLVTCCSSCNQKKGDRTPQEAGMSLLYKPKRPTGLQIALNRWKGRMNREFLSVLSTYGVDFGTVAI</sequence>
<dbReference type="Proteomes" id="UP000295777">
    <property type="component" value="Unassembled WGS sequence"/>
</dbReference>
<comment type="caution">
    <text evidence="2">The sequence shown here is derived from an EMBL/GenBank/DDBJ whole genome shotgun (WGS) entry which is preliminary data.</text>
</comment>
<proteinExistence type="predicted"/>
<dbReference type="PANTHER" id="PTHR33877">
    <property type="entry name" value="SLL1193 PROTEIN"/>
    <property type="match status" value="1"/>
</dbReference>
<organism evidence="2 3">
    <name type="scientific">Phorcysia thermohydrogeniphila</name>
    <dbReference type="NCBI Taxonomy" id="936138"/>
    <lineage>
        <taxon>Bacteria</taxon>
        <taxon>Pseudomonadati</taxon>
        <taxon>Aquificota</taxon>
        <taxon>Aquificia</taxon>
        <taxon>Desulfurobacteriales</taxon>
        <taxon>Desulfurobacteriaceae</taxon>
        <taxon>Phorcysia</taxon>
    </lineage>
</organism>
<accession>A0A4R1G8R2</accession>
<dbReference type="OrthoDB" id="9779761at2"/>
<dbReference type="CDD" id="cd00085">
    <property type="entry name" value="HNHc"/>
    <property type="match status" value="1"/>
</dbReference>
<keyword evidence="2" id="KW-0540">Nuclease</keyword>
<dbReference type="Pfam" id="PF14279">
    <property type="entry name" value="HNH_5"/>
    <property type="match status" value="1"/>
</dbReference>
<evidence type="ECO:0000313" key="3">
    <source>
        <dbReference type="Proteomes" id="UP000295777"/>
    </source>
</evidence>
<keyword evidence="2" id="KW-0378">Hydrolase</keyword>
<dbReference type="AlphaFoldDB" id="A0A4R1G8R2"/>
<name>A0A4R1G8R2_9BACT</name>
<feature type="domain" description="HNH nuclease" evidence="1">
    <location>
        <begin position="71"/>
        <end position="124"/>
    </location>
</feature>
<dbReference type="PANTHER" id="PTHR33877:SF2">
    <property type="entry name" value="OS07G0170200 PROTEIN"/>
    <property type="match status" value="1"/>
</dbReference>
<dbReference type="GO" id="GO:0004519">
    <property type="term" value="F:endonuclease activity"/>
    <property type="evidence" value="ECO:0007669"/>
    <property type="project" value="UniProtKB-KW"/>
</dbReference>
<reference evidence="2 3" key="1">
    <citation type="submission" date="2019-03" db="EMBL/GenBank/DDBJ databases">
        <title>Genomic Encyclopedia of Archaeal and Bacterial Type Strains, Phase II (KMG-II): from individual species to whole genera.</title>
        <authorList>
            <person name="Goeker M."/>
        </authorList>
    </citation>
    <scope>NUCLEOTIDE SEQUENCE [LARGE SCALE GENOMIC DNA]</scope>
    <source>
        <strain evidence="2 3">DSM 24425</strain>
    </source>
</reference>
<keyword evidence="3" id="KW-1185">Reference proteome</keyword>
<dbReference type="InterPro" id="IPR003615">
    <property type="entry name" value="HNH_nuc"/>
</dbReference>